<dbReference type="PROSITE" id="PS50994">
    <property type="entry name" value="INTEGRASE"/>
    <property type="match status" value="1"/>
</dbReference>
<dbReference type="CDD" id="cd00024">
    <property type="entry name" value="CD_CSD"/>
    <property type="match status" value="1"/>
</dbReference>
<dbReference type="InterPro" id="IPR016197">
    <property type="entry name" value="Chromo-like_dom_sf"/>
</dbReference>
<dbReference type="PANTHER" id="PTHR37984">
    <property type="entry name" value="PROTEIN CBG26694"/>
    <property type="match status" value="1"/>
</dbReference>
<dbReference type="AlphaFoldDB" id="W2MVF3"/>
<dbReference type="Gene3D" id="2.40.50.40">
    <property type="match status" value="1"/>
</dbReference>
<dbReference type="GO" id="GO:0015074">
    <property type="term" value="P:DNA integration"/>
    <property type="evidence" value="ECO:0007669"/>
    <property type="project" value="InterPro"/>
</dbReference>
<evidence type="ECO:0000313" key="3">
    <source>
        <dbReference type="EMBL" id="ETM40321.1"/>
    </source>
</evidence>
<feature type="domain" description="Integrase catalytic" evidence="2">
    <location>
        <begin position="1"/>
        <end position="65"/>
    </location>
</feature>
<name>W2MVF3_PHYNI</name>
<dbReference type="SUPFAM" id="SSF54160">
    <property type="entry name" value="Chromo domain-like"/>
    <property type="match status" value="1"/>
</dbReference>
<dbReference type="Pfam" id="PF24626">
    <property type="entry name" value="SH3_Tf2-1"/>
    <property type="match status" value="1"/>
</dbReference>
<dbReference type="InterPro" id="IPR012337">
    <property type="entry name" value="RNaseH-like_sf"/>
</dbReference>
<dbReference type="Proteomes" id="UP000054532">
    <property type="component" value="Unassembled WGS sequence"/>
</dbReference>
<evidence type="ECO:0000256" key="1">
    <source>
        <dbReference type="SAM" id="MobiDB-lite"/>
    </source>
</evidence>
<organism evidence="3">
    <name type="scientific">Phytophthora nicotianae</name>
    <name type="common">Potato buckeye rot agent</name>
    <name type="synonym">Phytophthora parasitica</name>
    <dbReference type="NCBI Taxonomy" id="4792"/>
    <lineage>
        <taxon>Eukaryota</taxon>
        <taxon>Sar</taxon>
        <taxon>Stramenopiles</taxon>
        <taxon>Oomycota</taxon>
        <taxon>Peronosporomycetes</taxon>
        <taxon>Peronosporales</taxon>
        <taxon>Peronosporaceae</taxon>
        <taxon>Phytophthora</taxon>
    </lineage>
</organism>
<gene>
    <name evidence="3" type="ORF">L914_13700</name>
</gene>
<feature type="region of interest" description="Disordered" evidence="1">
    <location>
        <begin position="141"/>
        <end position="169"/>
    </location>
</feature>
<dbReference type="PANTHER" id="PTHR37984:SF5">
    <property type="entry name" value="PROTEIN NYNRIN-LIKE"/>
    <property type="match status" value="1"/>
</dbReference>
<feature type="compositionally biased region" description="Low complexity" evidence="1">
    <location>
        <begin position="149"/>
        <end position="161"/>
    </location>
</feature>
<dbReference type="InterPro" id="IPR050951">
    <property type="entry name" value="Retrovirus_Pol_polyprotein"/>
</dbReference>
<evidence type="ECO:0000259" key="2">
    <source>
        <dbReference type="PROSITE" id="PS50994"/>
    </source>
</evidence>
<dbReference type="VEuPathDB" id="FungiDB:PPTG_14641"/>
<dbReference type="Gene3D" id="3.30.420.10">
    <property type="entry name" value="Ribonuclease H-like superfamily/Ribonuclease H"/>
    <property type="match status" value="1"/>
</dbReference>
<dbReference type="InterPro" id="IPR001584">
    <property type="entry name" value="Integrase_cat-core"/>
</dbReference>
<protein>
    <recommendedName>
        <fullName evidence="2">Integrase catalytic domain-containing protein</fullName>
    </recommendedName>
</protein>
<dbReference type="EMBL" id="KI694373">
    <property type="protein sequence ID" value="ETM40321.1"/>
    <property type="molecule type" value="Genomic_DNA"/>
</dbReference>
<dbReference type="InterPro" id="IPR036397">
    <property type="entry name" value="RNaseH_sf"/>
</dbReference>
<dbReference type="SUPFAM" id="SSF53098">
    <property type="entry name" value="Ribonuclease H-like"/>
    <property type="match status" value="1"/>
</dbReference>
<proteinExistence type="predicted"/>
<sequence length="382" mass="42517">MSTASHPETDGQTERANRVLEDVLRSFATSFKSWSFFLPMVELALNNAVHSSTGLTPFFVNMDATLEFQRSLEWSAQLFATPPRSTVGSRRFFPFGERAARAASGAGSSSRRSRHDVALPATSPDLTTWVSRTLINPRQRPRAIEYEPVPDAADSAVSPSANFDPNPEPSPRDVAAAHEFMQHRESIISYVRDAIAVAVDRQKEYADRRGRKNVGRFVVGDRVLLSTKLAPRFIVPFKVTKVLGDAYTLQLSTALRLHPTFYVGRLRRYLLAVTPTTILPRPPATGHAVRFQRDGLAPLDDSAGHTRHIVESILRHDDSRAAPRRGVRHRNAAIPDHRHYLVRWLDPMDESWEPRTVLLADVPDCVAAYEATLAGSAVANRA</sequence>
<dbReference type="InterPro" id="IPR056924">
    <property type="entry name" value="SH3_Tf2-1"/>
</dbReference>
<dbReference type="GO" id="GO:0003676">
    <property type="term" value="F:nucleic acid binding"/>
    <property type="evidence" value="ECO:0007669"/>
    <property type="project" value="InterPro"/>
</dbReference>
<reference evidence="3" key="1">
    <citation type="submission" date="2013-11" db="EMBL/GenBank/DDBJ databases">
        <title>The Genome Sequence of Phytophthora parasitica IAC_01/95.</title>
        <authorList>
            <consortium name="The Broad Institute Genomics Platform"/>
            <person name="Russ C."/>
            <person name="Tyler B."/>
            <person name="Panabieres F."/>
            <person name="Shan W."/>
            <person name="Tripathy S."/>
            <person name="Grunwald N."/>
            <person name="Machado M."/>
            <person name="Johnson C.S."/>
            <person name="Arredondo F."/>
            <person name="Hong C."/>
            <person name="Coffey M."/>
            <person name="Young S.K."/>
            <person name="Zeng Q."/>
            <person name="Gargeya S."/>
            <person name="Fitzgerald M."/>
            <person name="Abouelleil A."/>
            <person name="Alvarado L."/>
            <person name="Chapman S.B."/>
            <person name="Gainer-Dewar J."/>
            <person name="Goldberg J."/>
            <person name="Griggs A."/>
            <person name="Gujja S."/>
            <person name="Hansen M."/>
            <person name="Howarth C."/>
            <person name="Imamovic A."/>
            <person name="Ireland A."/>
            <person name="Larimer J."/>
            <person name="McCowan C."/>
            <person name="Murphy C."/>
            <person name="Pearson M."/>
            <person name="Poon T.W."/>
            <person name="Priest M."/>
            <person name="Roberts A."/>
            <person name="Saif S."/>
            <person name="Shea T."/>
            <person name="Sykes S."/>
            <person name="Wortman J."/>
            <person name="Nusbaum C."/>
            <person name="Birren B."/>
        </authorList>
    </citation>
    <scope>NUCLEOTIDE SEQUENCE [LARGE SCALE GENOMIC DNA]</scope>
    <source>
        <strain evidence="3">IAC_01/95</strain>
    </source>
</reference>
<accession>W2MVF3</accession>